<dbReference type="AlphaFoldDB" id="A0AA97NLI0"/>
<gene>
    <name evidence="1" type="ORF">OOU_Y34scaffold01176g1</name>
</gene>
<reference evidence="1" key="1">
    <citation type="journal article" date="2012" name="PLoS Genet.">
        <title>Comparative analysis of the genomes of two field isolates of the rice blast fungus Magnaporthe oryzae.</title>
        <authorList>
            <person name="Xue M."/>
            <person name="Yang J."/>
            <person name="Li Z."/>
            <person name="Hu S."/>
            <person name="Yao N."/>
            <person name="Dean R.A."/>
            <person name="Zhao W."/>
            <person name="Shen M."/>
            <person name="Zhang H."/>
            <person name="Li C."/>
            <person name="Liu L."/>
            <person name="Cao L."/>
            <person name="Xu X."/>
            <person name="Xing Y."/>
            <person name="Hsiang T."/>
            <person name="Zhang Z."/>
            <person name="Xu J.R."/>
            <person name="Peng Y.L."/>
        </authorList>
    </citation>
    <scope>NUCLEOTIDE SEQUENCE</scope>
    <source>
        <strain evidence="1">Y34</strain>
    </source>
</reference>
<sequence length="44" mass="5079">MNGRERTLNEWKAMIKEADPRFLLTKVSQSPGSMLAVFEIVWTP</sequence>
<accession>A0AA97NLI0</accession>
<dbReference type="Proteomes" id="UP000011086">
    <property type="component" value="Unassembled WGS sequence"/>
</dbReference>
<proteinExistence type="predicted"/>
<protein>
    <submittedName>
        <fullName evidence="1">Uncharacterized protein</fullName>
    </submittedName>
</protein>
<name>A0AA97NLI0_PYRO3</name>
<dbReference type="EMBL" id="JH793092">
    <property type="protein sequence ID" value="ELQ32366.1"/>
    <property type="molecule type" value="Genomic_DNA"/>
</dbReference>
<organism evidence="1">
    <name type="scientific">Pyricularia oryzae (strain Y34)</name>
    <name type="common">Rice blast fungus</name>
    <name type="synonym">Magnaporthe oryzae</name>
    <dbReference type="NCBI Taxonomy" id="1143189"/>
    <lineage>
        <taxon>Eukaryota</taxon>
        <taxon>Fungi</taxon>
        <taxon>Dikarya</taxon>
        <taxon>Ascomycota</taxon>
        <taxon>Pezizomycotina</taxon>
        <taxon>Sordariomycetes</taxon>
        <taxon>Sordariomycetidae</taxon>
        <taxon>Magnaporthales</taxon>
        <taxon>Pyriculariaceae</taxon>
        <taxon>Pyricularia</taxon>
    </lineage>
</organism>
<evidence type="ECO:0000313" key="1">
    <source>
        <dbReference type="EMBL" id="ELQ32366.1"/>
    </source>
</evidence>